<dbReference type="EMBL" id="CP024791">
    <property type="protein sequence ID" value="AUB43730.1"/>
    <property type="molecule type" value="Genomic_DNA"/>
</dbReference>
<dbReference type="AlphaFoldDB" id="A0A2K8T7V2"/>
<sequence>MKYACNYQTNHGDANFGESNLIHGLGMLSKIVEGMLSHREQLKIHEDAYPRK</sequence>
<geneLocation type="plasmid" evidence="2">
    <name>pnfsy06</name>
</geneLocation>
<dbReference type="KEGG" id="nfl:COO91_09916"/>
<keyword evidence="1" id="KW-0614">Plasmid</keyword>
<keyword evidence="2" id="KW-1185">Reference proteome</keyword>
<name>A0A2K8T7V2_9NOSO</name>
<proteinExistence type="predicted"/>
<accession>A0A2K8T7V2</accession>
<gene>
    <name evidence="1" type="ORF">COO91_09916</name>
</gene>
<protein>
    <submittedName>
        <fullName evidence="1">Uncharacterized protein</fullName>
    </submittedName>
</protein>
<evidence type="ECO:0000313" key="1">
    <source>
        <dbReference type="EMBL" id="AUB43730.1"/>
    </source>
</evidence>
<dbReference type="Proteomes" id="UP000232003">
    <property type="component" value="Plasmid pNFSY06"/>
</dbReference>
<organism evidence="1 2">
    <name type="scientific">Nostoc flagelliforme CCNUN1</name>
    <dbReference type="NCBI Taxonomy" id="2038116"/>
    <lineage>
        <taxon>Bacteria</taxon>
        <taxon>Bacillati</taxon>
        <taxon>Cyanobacteriota</taxon>
        <taxon>Cyanophyceae</taxon>
        <taxon>Nostocales</taxon>
        <taxon>Nostocaceae</taxon>
        <taxon>Nostoc</taxon>
    </lineage>
</organism>
<reference evidence="1 2" key="1">
    <citation type="submission" date="2017-11" db="EMBL/GenBank/DDBJ databases">
        <title>Complete genome of a free-living desiccation-tolerant cyanobacterium and its photosynthetic adaptation to extreme terrestrial habitat.</title>
        <authorList>
            <person name="Shang J."/>
        </authorList>
    </citation>
    <scope>NUCLEOTIDE SEQUENCE [LARGE SCALE GENOMIC DNA]</scope>
    <source>
        <strain evidence="1 2">CCNUN1</strain>
        <plasmid evidence="2">pnfsy06</plasmid>
    </source>
</reference>
<evidence type="ECO:0000313" key="2">
    <source>
        <dbReference type="Proteomes" id="UP000232003"/>
    </source>
</evidence>